<feature type="active site" description="Charge relay system" evidence="7">
    <location>
        <position position="191"/>
    </location>
</feature>
<evidence type="ECO:0000256" key="1">
    <source>
        <dbReference type="ARBA" id="ARBA00011073"/>
    </source>
</evidence>
<dbReference type="PROSITE" id="PS51892">
    <property type="entry name" value="SUBTILASE"/>
    <property type="match status" value="1"/>
</dbReference>
<dbReference type="AlphaFoldDB" id="A0A024TB70"/>
<accession>A0A024TB70</accession>
<dbReference type="GeneID" id="20091492"/>
<reference evidence="11" key="1">
    <citation type="submission" date="2013-12" db="EMBL/GenBank/DDBJ databases">
        <title>The Genome Sequence of Aphanomyces invadans NJM9701.</title>
        <authorList>
            <consortium name="The Broad Institute Genomics Platform"/>
            <person name="Russ C."/>
            <person name="Tyler B."/>
            <person name="van West P."/>
            <person name="Dieguez-Uribeondo J."/>
            <person name="Young S.K."/>
            <person name="Zeng Q."/>
            <person name="Gargeya S."/>
            <person name="Fitzgerald M."/>
            <person name="Abouelleil A."/>
            <person name="Alvarado L."/>
            <person name="Chapman S.B."/>
            <person name="Gainer-Dewar J."/>
            <person name="Goldberg J."/>
            <person name="Griggs A."/>
            <person name="Gujja S."/>
            <person name="Hansen M."/>
            <person name="Howarth C."/>
            <person name="Imamovic A."/>
            <person name="Ireland A."/>
            <person name="Larimer J."/>
            <person name="McCowan C."/>
            <person name="Murphy C."/>
            <person name="Pearson M."/>
            <person name="Poon T.W."/>
            <person name="Priest M."/>
            <person name="Roberts A."/>
            <person name="Saif S."/>
            <person name="Shea T."/>
            <person name="Sykes S."/>
            <person name="Wortman J."/>
            <person name="Nusbaum C."/>
            <person name="Birren B."/>
        </authorList>
    </citation>
    <scope>NUCLEOTIDE SEQUENCE [LARGE SCALE GENOMIC DNA]</scope>
    <source>
        <strain evidence="11">NJM9701</strain>
    </source>
</reference>
<evidence type="ECO:0000256" key="6">
    <source>
        <dbReference type="ARBA" id="ARBA00023619"/>
    </source>
</evidence>
<dbReference type="InterPro" id="IPR050131">
    <property type="entry name" value="Peptidase_S8_subtilisin-like"/>
</dbReference>
<keyword evidence="2 7" id="KW-0645">Protease</keyword>
<dbReference type="GO" id="GO:0004252">
    <property type="term" value="F:serine-type endopeptidase activity"/>
    <property type="evidence" value="ECO:0007669"/>
    <property type="project" value="UniProtKB-UniRule"/>
</dbReference>
<gene>
    <name evidence="11" type="ORF">H310_14442</name>
</gene>
<dbReference type="Pfam" id="PF00082">
    <property type="entry name" value="Peptidase_S8"/>
    <property type="match status" value="1"/>
</dbReference>
<dbReference type="Gene3D" id="3.40.50.200">
    <property type="entry name" value="Peptidase S8/S53 domain"/>
    <property type="match status" value="1"/>
</dbReference>
<dbReference type="OrthoDB" id="74291at2759"/>
<dbReference type="PANTHER" id="PTHR43806:SF67">
    <property type="entry name" value="EGF-LIKE DOMAIN-CONTAINING PROTEIN"/>
    <property type="match status" value="1"/>
</dbReference>
<evidence type="ECO:0000256" key="5">
    <source>
        <dbReference type="ARBA" id="ARBA00023529"/>
    </source>
</evidence>
<dbReference type="InterPro" id="IPR023827">
    <property type="entry name" value="Peptidase_S8_Asp-AS"/>
</dbReference>
<name>A0A024TB70_9STRA</name>
<dbReference type="InterPro" id="IPR036852">
    <property type="entry name" value="Peptidase_S8/S53_dom_sf"/>
</dbReference>
<feature type="compositionally biased region" description="Polar residues" evidence="9">
    <location>
        <begin position="356"/>
        <end position="365"/>
    </location>
</feature>
<feature type="domain" description="Peptidase S8/S53" evidence="10">
    <location>
        <begin position="182"/>
        <end position="459"/>
    </location>
</feature>
<dbReference type="PANTHER" id="PTHR43806">
    <property type="entry name" value="PEPTIDASE S8"/>
    <property type="match status" value="1"/>
</dbReference>
<keyword evidence="3 7" id="KW-0378">Hydrolase</keyword>
<evidence type="ECO:0000256" key="9">
    <source>
        <dbReference type="SAM" id="MobiDB-lite"/>
    </source>
</evidence>
<dbReference type="eggNOG" id="KOG4266">
    <property type="taxonomic scope" value="Eukaryota"/>
</dbReference>
<dbReference type="PROSITE" id="PS00136">
    <property type="entry name" value="SUBTILASE_ASP"/>
    <property type="match status" value="1"/>
</dbReference>
<dbReference type="GO" id="GO:0006508">
    <property type="term" value="P:proteolysis"/>
    <property type="evidence" value="ECO:0007669"/>
    <property type="project" value="UniProtKB-KW"/>
</dbReference>
<comment type="similarity">
    <text evidence="1 7 8">Belongs to the peptidase S8 family.</text>
</comment>
<feature type="active site" description="Charge relay system" evidence="7">
    <location>
        <position position="397"/>
    </location>
</feature>
<dbReference type="SUPFAM" id="SSF52743">
    <property type="entry name" value="Subtilisin-like"/>
    <property type="match status" value="1"/>
</dbReference>
<dbReference type="InterPro" id="IPR000209">
    <property type="entry name" value="Peptidase_S8/S53_dom"/>
</dbReference>
<evidence type="ECO:0000256" key="4">
    <source>
        <dbReference type="ARBA" id="ARBA00022825"/>
    </source>
</evidence>
<dbReference type="PROSITE" id="PS00138">
    <property type="entry name" value="SUBTILASE_SER"/>
    <property type="match status" value="1"/>
</dbReference>
<feature type="region of interest" description="Disordered" evidence="9">
    <location>
        <begin position="356"/>
        <end position="378"/>
    </location>
</feature>
<protein>
    <recommendedName>
        <fullName evidence="6">subtilisin</fullName>
        <ecNumber evidence="6">3.4.21.62</ecNumber>
    </recommendedName>
</protein>
<sequence length="478" mass="50337">MVKLAVVAAIAATTVTAKIASSVHRLLEVADSVDVVVEFKDGNTRALRSAKLELNSIQERGPRIAHLRSLLVKTMESSQKEALEVLASQPEAFSVRTKQFHISNTLFLYGANRNVLDKLAKLDTVAVIRSPVAAHLPVSETDDVVVDLPVVLDNTTEATVQAIEWGVNRIGAPTVWASGNRGQGVVVGFLDTGVVATHEALKGNYRSTHGWFDPIHKSATPFDSTGHGTHVLGTAVGANGIGVAPDAQWIACRGCNTDACPEDAKTACAQFLLCPTDADGSNPKCELAPHVINNSWGDVTRSNSYQASVNAWRAAGIIPVFAIGNFGPNCGTVTSPGDFKNVIGVGAVGWDDKLTTASSRGASQDGTRKPDVTAPGLNVRSTWHVGNPAYKTISGTSTAAPHVTGTIALYLSKHKGATYDDVYSAITYMSVDTSGLTPERKNCGGLLDTGYPNNSYGWGRINAARALGVANNSPSNHS</sequence>
<evidence type="ECO:0000256" key="3">
    <source>
        <dbReference type="ARBA" id="ARBA00022801"/>
    </source>
</evidence>
<feature type="active site" description="Charge relay system" evidence="7">
    <location>
        <position position="227"/>
    </location>
</feature>
<dbReference type="PRINTS" id="PR00723">
    <property type="entry name" value="SUBTILISIN"/>
</dbReference>
<dbReference type="InterPro" id="IPR023828">
    <property type="entry name" value="Peptidase_S8_Ser-AS"/>
</dbReference>
<dbReference type="VEuPathDB" id="FungiDB:H310_14442"/>
<evidence type="ECO:0000259" key="10">
    <source>
        <dbReference type="Pfam" id="PF00082"/>
    </source>
</evidence>
<proteinExistence type="inferred from homology"/>
<dbReference type="InterPro" id="IPR015500">
    <property type="entry name" value="Peptidase_S8_subtilisin-rel"/>
</dbReference>
<evidence type="ECO:0000313" key="11">
    <source>
        <dbReference type="EMBL" id="ETV90846.1"/>
    </source>
</evidence>
<dbReference type="EMBL" id="KI914021">
    <property type="protein sequence ID" value="ETV90846.1"/>
    <property type="molecule type" value="Genomic_DNA"/>
</dbReference>
<dbReference type="STRING" id="157072.A0A024TB70"/>
<organism evidence="11">
    <name type="scientific">Aphanomyces invadans</name>
    <dbReference type="NCBI Taxonomy" id="157072"/>
    <lineage>
        <taxon>Eukaryota</taxon>
        <taxon>Sar</taxon>
        <taxon>Stramenopiles</taxon>
        <taxon>Oomycota</taxon>
        <taxon>Saprolegniomycetes</taxon>
        <taxon>Saprolegniales</taxon>
        <taxon>Verrucalvaceae</taxon>
        <taxon>Aphanomyces</taxon>
    </lineage>
</organism>
<evidence type="ECO:0000256" key="7">
    <source>
        <dbReference type="PROSITE-ProRule" id="PRU01240"/>
    </source>
</evidence>
<dbReference type="EC" id="3.4.21.62" evidence="6"/>
<comment type="catalytic activity">
    <reaction evidence="5">
        <text>Hydrolysis of proteins with broad specificity for peptide bonds, and a preference for a large uncharged residue in P1. Hydrolyzes peptide amides.</text>
        <dbReference type="EC" id="3.4.21.62"/>
    </reaction>
</comment>
<evidence type="ECO:0000256" key="2">
    <source>
        <dbReference type="ARBA" id="ARBA00022670"/>
    </source>
</evidence>
<evidence type="ECO:0000256" key="8">
    <source>
        <dbReference type="RuleBase" id="RU003355"/>
    </source>
</evidence>
<dbReference type="RefSeq" id="XP_008880524.1">
    <property type="nucleotide sequence ID" value="XM_008882302.1"/>
</dbReference>
<keyword evidence="4 7" id="KW-0720">Serine protease</keyword>